<dbReference type="EMBL" id="SJPU01000001">
    <property type="protein sequence ID" value="TWU17982.1"/>
    <property type="molecule type" value="Genomic_DNA"/>
</dbReference>
<proteinExistence type="predicted"/>
<protein>
    <submittedName>
        <fullName evidence="1">Uncharacterized protein</fullName>
    </submittedName>
</protein>
<accession>A0A5C6C1H0</accession>
<evidence type="ECO:0000313" key="1">
    <source>
        <dbReference type="EMBL" id="TWU17982.1"/>
    </source>
</evidence>
<organism evidence="1 2">
    <name type="scientific">Allorhodopirellula heiligendammensis</name>
    <dbReference type="NCBI Taxonomy" id="2714739"/>
    <lineage>
        <taxon>Bacteria</taxon>
        <taxon>Pseudomonadati</taxon>
        <taxon>Planctomycetota</taxon>
        <taxon>Planctomycetia</taxon>
        <taxon>Pirellulales</taxon>
        <taxon>Pirellulaceae</taxon>
        <taxon>Allorhodopirellula</taxon>
    </lineage>
</organism>
<dbReference type="RefSeq" id="WP_146404973.1">
    <property type="nucleotide sequence ID" value="NZ_SJPU01000001.1"/>
</dbReference>
<dbReference type="Proteomes" id="UP000319908">
    <property type="component" value="Unassembled WGS sequence"/>
</dbReference>
<reference evidence="1 2" key="1">
    <citation type="journal article" date="2020" name="Antonie Van Leeuwenhoek">
        <title>Rhodopirellula heiligendammensis sp. nov., Rhodopirellula pilleata sp. nov., and Rhodopirellula solitaria sp. nov. isolated from natural or artificial marine surfaces in Northern Germany and California, USA, and emended description of the genus Rhodopirellula.</title>
        <authorList>
            <person name="Kallscheuer N."/>
            <person name="Wiegand S."/>
            <person name="Jogler M."/>
            <person name="Boedeker C."/>
            <person name="Peeters S.H."/>
            <person name="Rast P."/>
            <person name="Heuer A."/>
            <person name="Jetten M.S.M."/>
            <person name="Rohde M."/>
            <person name="Jogler C."/>
        </authorList>
    </citation>
    <scope>NUCLEOTIDE SEQUENCE [LARGE SCALE GENOMIC DNA]</scope>
    <source>
        <strain evidence="1 2">Poly21</strain>
    </source>
</reference>
<comment type="caution">
    <text evidence="1">The sequence shown here is derived from an EMBL/GenBank/DDBJ whole genome shotgun (WGS) entry which is preliminary data.</text>
</comment>
<keyword evidence="2" id="KW-1185">Reference proteome</keyword>
<gene>
    <name evidence="1" type="ORF">Poly21_01350</name>
</gene>
<sequence length="183" mass="19901">MSNNLAPSCCCDGESYCACGEDYDGELYLRVTIAGLLSSYTFPGGSPGPYTITGLDGFNGVYLSKFTFSPVNCLDFEIERLEIARDLVNSQHPSKNFSNMTVDYETGNTTIYLFFASGNSSTPNSLIVYQPTSCDGPGEAVALFPLPAPVTLNPYVTYPASYNSSVSLVSSYQFDMTYEYVLL</sequence>
<dbReference type="AlphaFoldDB" id="A0A5C6C1H0"/>
<name>A0A5C6C1H0_9BACT</name>
<evidence type="ECO:0000313" key="2">
    <source>
        <dbReference type="Proteomes" id="UP000319908"/>
    </source>
</evidence>